<evidence type="ECO:0000313" key="2">
    <source>
        <dbReference type="Proteomes" id="UP000319931"/>
    </source>
</evidence>
<protein>
    <submittedName>
        <fullName evidence="1">Uncharacterized protein</fullName>
    </submittedName>
</protein>
<evidence type="ECO:0000313" key="1">
    <source>
        <dbReference type="EMBL" id="TPG52092.1"/>
    </source>
</evidence>
<dbReference type="Proteomes" id="UP000319931">
    <property type="component" value="Unassembled WGS sequence"/>
</dbReference>
<proteinExistence type="predicted"/>
<name>A0A502FS37_9SPHN</name>
<sequence length="93" mass="9990">MRGRPHHGADHDGQVVGVAVNERTDAYVNQFVIHTGRAKACDKRRKMGLMSIHAVQQLGRDVEGLGGSGGRPKLIDTHQIALLHGIPALHSNG</sequence>
<dbReference type="AlphaFoldDB" id="A0A502FS37"/>
<dbReference type="EMBL" id="RCZC01000004">
    <property type="protein sequence ID" value="TPG52092.1"/>
    <property type="molecule type" value="Genomic_DNA"/>
</dbReference>
<gene>
    <name evidence="1" type="ORF">EAH76_15365</name>
</gene>
<reference evidence="1 2" key="1">
    <citation type="journal article" date="2019" name="Environ. Microbiol.">
        <title>Species interactions and distinct microbial communities in high Arctic permafrost affected cryosols are associated with the CH4 and CO2 gas fluxes.</title>
        <authorList>
            <person name="Altshuler I."/>
            <person name="Hamel J."/>
            <person name="Turney S."/>
            <person name="Magnuson E."/>
            <person name="Levesque R."/>
            <person name="Greer C."/>
            <person name="Whyte L.G."/>
        </authorList>
    </citation>
    <scope>NUCLEOTIDE SEQUENCE [LARGE SCALE GENOMIC DNA]</scope>
    <source>
        <strain evidence="1 2">E6.1</strain>
    </source>
</reference>
<comment type="caution">
    <text evidence="1">The sequence shown here is derived from an EMBL/GenBank/DDBJ whole genome shotgun (WGS) entry which is preliminary data.</text>
</comment>
<accession>A0A502FS37</accession>
<keyword evidence="2" id="KW-1185">Reference proteome</keyword>
<organism evidence="1 2">
    <name type="scientific">Sphingomonas glacialis</name>
    <dbReference type="NCBI Taxonomy" id="658225"/>
    <lineage>
        <taxon>Bacteria</taxon>
        <taxon>Pseudomonadati</taxon>
        <taxon>Pseudomonadota</taxon>
        <taxon>Alphaproteobacteria</taxon>
        <taxon>Sphingomonadales</taxon>
        <taxon>Sphingomonadaceae</taxon>
        <taxon>Sphingomonas</taxon>
    </lineage>
</organism>